<dbReference type="EMBL" id="JANBOJ010000144">
    <property type="protein sequence ID" value="KAJ1721878.1"/>
    <property type="molecule type" value="Genomic_DNA"/>
</dbReference>
<gene>
    <name evidence="4" type="ORF">LPJ53_003658</name>
</gene>
<feature type="domain" description="GH18" evidence="3">
    <location>
        <begin position="24"/>
        <end position="392"/>
    </location>
</feature>
<evidence type="ECO:0000313" key="4">
    <source>
        <dbReference type="EMBL" id="KAJ1721878.1"/>
    </source>
</evidence>
<dbReference type="InterPro" id="IPR050314">
    <property type="entry name" value="Glycosyl_Hydrlase_18"/>
</dbReference>
<dbReference type="SUPFAM" id="SSF51445">
    <property type="entry name" value="(Trans)glycosidases"/>
    <property type="match status" value="1"/>
</dbReference>
<dbReference type="InterPro" id="IPR017853">
    <property type="entry name" value="GH"/>
</dbReference>
<dbReference type="SMART" id="SM00636">
    <property type="entry name" value="Glyco_18"/>
    <property type="match status" value="1"/>
</dbReference>
<organism evidence="4 5">
    <name type="scientific">Coemansia erecta</name>
    <dbReference type="NCBI Taxonomy" id="147472"/>
    <lineage>
        <taxon>Eukaryota</taxon>
        <taxon>Fungi</taxon>
        <taxon>Fungi incertae sedis</taxon>
        <taxon>Zoopagomycota</taxon>
        <taxon>Kickxellomycotina</taxon>
        <taxon>Kickxellomycetes</taxon>
        <taxon>Kickxellales</taxon>
        <taxon>Kickxellaceae</taxon>
        <taxon>Coemansia</taxon>
    </lineage>
</organism>
<dbReference type="InterPro" id="IPR011583">
    <property type="entry name" value="Chitinase_II/V-like_cat"/>
</dbReference>
<comment type="caution">
    <text evidence="4">The sequence shown here is derived from an EMBL/GenBank/DDBJ whole genome shotgun (WGS) entry which is preliminary data.</text>
</comment>
<dbReference type="PANTHER" id="PTHR11177:SF392">
    <property type="entry name" value="HAP41P"/>
    <property type="match status" value="1"/>
</dbReference>
<feature type="chain" id="PRO_5040956882" description="GH18 domain-containing protein" evidence="2">
    <location>
        <begin position="21"/>
        <end position="392"/>
    </location>
</feature>
<dbReference type="GO" id="GO:0005975">
    <property type="term" value="P:carbohydrate metabolic process"/>
    <property type="evidence" value="ECO:0007669"/>
    <property type="project" value="InterPro"/>
</dbReference>
<feature type="region of interest" description="Disordered" evidence="1">
    <location>
        <begin position="269"/>
        <end position="293"/>
    </location>
</feature>
<dbReference type="OrthoDB" id="76388at2759"/>
<evidence type="ECO:0000259" key="3">
    <source>
        <dbReference type="PROSITE" id="PS51910"/>
    </source>
</evidence>
<keyword evidence="2" id="KW-0732">Signal</keyword>
<dbReference type="InterPro" id="IPR001223">
    <property type="entry name" value="Glyco_hydro18_cat"/>
</dbReference>
<dbReference type="GO" id="GO:0008061">
    <property type="term" value="F:chitin binding"/>
    <property type="evidence" value="ECO:0007669"/>
    <property type="project" value="InterPro"/>
</dbReference>
<dbReference type="PROSITE" id="PS51910">
    <property type="entry name" value="GH18_2"/>
    <property type="match status" value="1"/>
</dbReference>
<dbReference type="Pfam" id="PF00704">
    <property type="entry name" value="Glyco_hydro_18"/>
    <property type="match status" value="1"/>
</dbReference>
<dbReference type="GO" id="GO:0005576">
    <property type="term" value="C:extracellular region"/>
    <property type="evidence" value="ECO:0007669"/>
    <property type="project" value="TreeGrafter"/>
</dbReference>
<dbReference type="Gene3D" id="3.10.50.10">
    <property type="match status" value="1"/>
</dbReference>
<dbReference type="PANTHER" id="PTHR11177">
    <property type="entry name" value="CHITINASE"/>
    <property type="match status" value="1"/>
</dbReference>
<proteinExistence type="predicted"/>
<dbReference type="Proteomes" id="UP001149813">
    <property type="component" value="Unassembled WGS sequence"/>
</dbReference>
<evidence type="ECO:0000256" key="2">
    <source>
        <dbReference type="SAM" id="SignalP"/>
    </source>
</evidence>
<feature type="signal peptide" evidence="2">
    <location>
        <begin position="1"/>
        <end position="20"/>
    </location>
</feature>
<reference evidence="4" key="1">
    <citation type="submission" date="2022-07" db="EMBL/GenBank/DDBJ databases">
        <title>Phylogenomic reconstructions and comparative analyses of Kickxellomycotina fungi.</title>
        <authorList>
            <person name="Reynolds N.K."/>
            <person name="Stajich J.E."/>
            <person name="Barry K."/>
            <person name="Grigoriev I.V."/>
            <person name="Crous P."/>
            <person name="Smith M.E."/>
        </authorList>
    </citation>
    <scope>NUCLEOTIDE SEQUENCE</scope>
    <source>
        <strain evidence="4">NBRC 32514</strain>
    </source>
</reference>
<accession>A0A9W7Y080</accession>
<sequence>MQLVLLTLLAAAAAGRGVCADSARVVFGYLPTWQLDQVAGADLARYTHVSLAFAVPDSAGNLSMDNLDGALASFTPQAGQRVLMSLGGWSGSKHLSAILGDARKRRTLAEQMVAWTRAHGLDGWDIDFEYPGRAGAACHRFDAENDTANLLALVTDLRTRLAAEFPDAPKLITLATRHTPFDGPGGVPLADVSAFAGPVDLFNLMLYDFTGGWAQAAGANAALDNAAPSFRSAVQAWVDAGIPAGQIAAGLPFYGRAVTVKETRDLSDPVGLPIERTVPQGSSEDAEEPDASCGGPAVFSGVWAYRSLRSEGVLPSADEPAAAAEPWVRGVDNGTATPWLLNRETRAFVSYDDPASIAAKARLADDMRLAGVMVWPLTGDYNGELAEAIFQE</sequence>
<dbReference type="AlphaFoldDB" id="A0A9W7Y080"/>
<dbReference type="GO" id="GO:0006032">
    <property type="term" value="P:chitin catabolic process"/>
    <property type="evidence" value="ECO:0007669"/>
    <property type="project" value="TreeGrafter"/>
</dbReference>
<evidence type="ECO:0000313" key="5">
    <source>
        <dbReference type="Proteomes" id="UP001149813"/>
    </source>
</evidence>
<dbReference type="GO" id="GO:0004568">
    <property type="term" value="F:chitinase activity"/>
    <property type="evidence" value="ECO:0007669"/>
    <property type="project" value="TreeGrafter"/>
</dbReference>
<name>A0A9W7Y080_9FUNG</name>
<evidence type="ECO:0000256" key="1">
    <source>
        <dbReference type="SAM" id="MobiDB-lite"/>
    </source>
</evidence>
<dbReference type="Gene3D" id="3.20.20.80">
    <property type="entry name" value="Glycosidases"/>
    <property type="match status" value="1"/>
</dbReference>
<dbReference type="InterPro" id="IPR029070">
    <property type="entry name" value="Chitinase_insertion_sf"/>
</dbReference>
<protein>
    <recommendedName>
        <fullName evidence="3">GH18 domain-containing protein</fullName>
    </recommendedName>
</protein>
<keyword evidence="5" id="KW-1185">Reference proteome</keyword>